<sequence>MAAEKLFELRSLMSRSSVRLLRLRHLLGKTEKQIKDQFANRPLQAFLVDTTDAHQSEYVGDAHKRREFLTGFSGSSGTALVTPSQALLWTDGRYFLQAEQELSDEWTLMKAHEPDVPSIELWTKKNLLDGSFLAIDPYLISVFAARNFVKSLKGTKIELVALYDTENLVDLIWKDRPMVRPSQVTFLSDEYIGRSVLQKLKSLREAIKEKDADAIVLTALDDIAWLFNIRGNDVECNPVVTSYAIVTSDAATVFLDAANQDDVMRQFSLSNVACKPYQSFLNDLVALTHTNEDIKILVDPSQCNVAVFMAIPAVNRKEDTSIVMAQKAIKNAVEIEGMRQAHLRDGAALVRFFSWLQKEMDSGHEDEWDEVLVADMQEKYRRQGKNYVSLSFETISSIGANGSIIHYAPKRGKCAKMSTFDMYLNDSGAQYLDGTTDVTRTLHFGQPSAYEKACFTYVLKGHIALASTVFPEKTEGVRLDAITRAPLWKAGLDYRHGTGHGVGAFLNVHEKGVLLSFHLNPDGLKIRNGMILSNEPGYYENGKFGIRIESVMLVKMARHIESALNRDFCEFETLTMAPIQQKLIEVSLLTLDEVKWLNAYHEEVHNKLQPFLKDDFEAYAYLVQETKPLSLVD</sequence>
<dbReference type="PANTHER" id="PTHR43763">
    <property type="entry name" value="XAA-PRO AMINOPEPTIDASE 1"/>
    <property type="match status" value="1"/>
</dbReference>
<dbReference type="SUPFAM" id="SSF55920">
    <property type="entry name" value="Creatinase/aminopeptidase"/>
    <property type="match status" value="1"/>
</dbReference>
<evidence type="ECO:0000313" key="10">
    <source>
        <dbReference type="Proteomes" id="UP000294530"/>
    </source>
</evidence>
<evidence type="ECO:0000259" key="7">
    <source>
        <dbReference type="Pfam" id="PF01321"/>
    </source>
</evidence>
<reference evidence="9 10" key="1">
    <citation type="journal article" date="2021" name="Genome Biol.">
        <title>AFLAP: assembly-free linkage analysis pipeline using k-mers from genome sequencing data.</title>
        <authorList>
            <person name="Fletcher K."/>
            <person name="Zhang L."/>
            <person name="Gil J."/>
            <person name="Han R."/>
            <person name="Cavanaugh K."/>
            <person name="Michelmore R."/>
        </authorList>
    </citation>
    <scope>NUCLEOTIDE SEQUENCE [LARGE SCALE GENOMIC DNA]</scope>
    <source>
        <strain evidence="9 10">SF5</strain>
    </source>
</reference>
<dbReference type="InterPro" id="IPR032416">
    <property type="entry name" value="Peptidase_M24_C"/>
</dbReference>
<evidence type="ECO:0000259" key="6">
    <source>
        <dbReference type="Pfam" id="PF00557"/>
    </source>
</evidence>
<dbReference type="FunFam" id="3.90.230.10:FF:000007">
    <property type="entry name" value="Xaa-Pro aminopeptidase P"/>
    <property type="match status" value="1"/>
</dbReference>
<dbReference type="RefSeq" id="XP_067822664.1">
    <property type="nucleotide sequence ID" value="XM_067965959.1"/>
</dbReference>
<dbReference type="InterPro" id="IPR036005">
    <property type="entry name" value="Creatinase/aminopeptidase-like"/>
</dbReference>
<dbReference type="GO" id="GO:0005737">
    <property type="term" value="C:cytoplasm"/>
    <property type="evidence" value="ECO:0007669"/>
    <property type="project" value="UniProtKB-ARBA"/>
</dbReference>
<dbReference type="InterPro" id="IPR000587">
    <property type="entry name" value="Creatinase_N"/>
</dbReference>
<dbReference type="Pfam" id="PF16188">
    <property type="entry name" value="Peptidase_M24_C"/>
    <property type="match status" value="1"/>
</dbReference>
<accession>A0A976NYY3</accession>
<dbReference type="OrthoDB" id="9995434at2759"/>
<comment type="cofactor">
    <cofactor evidence="1">
        <name>Mn(2+)</name>
        <dbReference type="ChEBI" id="CHEBI:29035"/>
    </cofactor>
</comment>
<comment type="caution">
    <text evidence="9">The sequence shown here is derived from an EMBL/GenBank/DDBJ whole genome shotgun (WGS) entry which is preliminary data.</text>
</comment>
<dbReference type="KEGG" id="blac:94351630"/>
<evidence type="ECO:0000256" key="4">
    <source>
        <dbReference type="ARBA" id="ARBA00022801"/>
    </source>
</evidence>
<evidence type="ECO:0000256" key="5">
    <source>
        <dbReference type="ARBA" id="ARBA00023211"/>
    </source>
</evidence>
<evidence type="ECO:0008006" key="11">
    <source>
        <dbReference type="Google" id="ProtNLM"/>
    </source>
</evidence>
<dbReference type="CDD" id="cd01085">
    <property type="entry name" value="APP"/>
    <property type="match status" value="1"/>
</dbReference>
<dbReference type="Gene3D" id="3.40.350.10">
    <property type="entry name" value="Creatinase/prolidase N-terminal domain"/>
    <property type="match status" value="2"/>
</dbReference>
<proteinExistence type="inferred from homology"/>
<evidence type="ECO:0000256" key="1">
    <source>
        <dbReference type="ARBA" id="ARBA00001936"/>
    </source>
</evidence>
<dbReference type="Proteomes" id="UP000294530">
    <property type="component" value="Unassembled WGS sequence"/>
</dbReference>
<dbReference type="InterPro" id="IPR033740">
    <property type="entry name" value="Pept_M24B"/>
</dbReference>
<dbReference type="InterPro" id="IPR000994">
    <property type="entry name" value="Pept_M24"/>
</dbReference>
<organism evidence="9 10">
    <name type="scientific">Bremia lactucae</name>
    <name type="common">Lettuce downy mildew</name>
    <dbReference type="NCBI Taxonomy" id="4779"/>
    <lineage>
        <taxon>Eukaryota</taxon>
        <taxon>Sar</taxon>
        <taxon>Stramenopiles</taxon>
        <taxon>Oomycota</taxon>
        <taxon>Peronosporomycetes</taxon>
        <taxon>Peronosporales</taxon>
        <taxon>Peronosporaceae</taxon>
        <taxon>Bremia</taxon>
    </lineage>
</organism>
<feature type="domain" description="Peptidase M24 C-terminal" evidence="8">
    <location>
        <begin position="568"/>
        <end position="629"/>
    </location>
</feature>
<dbReference type="EMBL" id="SHOA02000036">
    <property type="protein sequence ID" value="TDH73165.1"/>
    <property type="molecule type" value="Genomic_DNA"/>
</dbReference>
<protein>
    <recommendedName>
        <fullName evidence="11">Xaa-Pro aminopeptidase</fullName>
    </recommendedName>
</protein>
<feature type="domain" description="Creatinase N-terminal" evidence="7">
    <location>
        <begin position="36"/>
        <end position="156"/>
    </location>
</feature>
<dbReference type="AlphaFoldDB" id="A0A976NYY3"/>
<dbReference type="InterPro" id="IPR029149">
    <property type="entry name" value="Creatin/AminoP/Spt16_N"/>
</dbReference>
<dbReference type="Pfam" id="PF01321">
    <property type="entry name" value="Creatinase_N"/>
    <property type="match status" value="1"/>
</dbReference>
<name>A0A976NYY3_BRELC</name>
<dbReference type="GeneID" id="94351630"/>
<feature type="domain" description="Peptidase M24" evidence="6">
    <location>
        <begin position="336"/>
        <end position="555"/>
    </location>
</feature>
<dbReference type="InterPro" id="IPR050422">
    <property type="entry name" value="X-Pro_aminopeptidase_P"/>
</dbReference>
<evidence type="ECO:0000256" key="2">
    <source>
        <dbReference type="ARBA" id="ARBA00008766"/>
    </source>
</evidence>
<comment type="similarity">
    <text evidence="2">Belongs to the peptidase M24B family.</text>
</comment>
<keyword evidence="10" id="KW-1185">Reference proteome</keyword>
<keyword evidence="4" id="KW-0378">Hydrolase</keyword>
<dbReference type="PANTHER" id="PTHR43763:SF6">
    <property type="entry name" value="XAA-PRO AMINOPEPTIDASE 1"/>
    <property type="match status" value="1"/>
</dbReference>
<gene>
    <name evidence="9" type="ORF">CCR75_007903</name>
</gene>
<dbReference type="Pfam" id="PF16189">
    <property type="entry name" value="Creatinase_N_2"/>
    <property type="match status" value="1"/>
</dbReference>
<dbReference type="Gene3D" id="3.90.230.10">
    <property type="entry name" value="Creatinase/methionine aminopeptidase superfamily"/>
    <property type="match status" value="1"/>
</dbReference>
<evidence type="ECO:0000313" key="9">
    <source>
        <dbReference type="EMBL" id="TDH73165.1"/>
    </source>
</evidence>
<dbReference type="FunFam" id="3.40.350.10:FF:000001">
    <property type="entry name" value="Putative xaa-Pro aminopeptidase 1"/>
    <property type="match status" value="1"/>
</dbReference>
<evidence type="ECO:0000259" key="8">
    <source>
        <dbReference type="Pfam" id="PF16188"/>
    </source>
</evidence>
<keyword evidence="5" id="KW-0464">Manganese</keyword>
<keyword evidence="3" id="KW-0479">Metal-binding</keyword>
<dbReference type="SUPFAM" id="SSF53092">
    <property type="entry name" value="Creatinase/prolidase N-terminal domain"/>
    <property type="match status" value="2"/>
</dbReference>
<evidence type="ECO:0000256" key="3">
    <source>
        <dbReference type="ARBA" id="ARBA00022723"/>
    </source>
</evidence>
<dbReference type="Pfam" id="PF00557">
    <property type="entry name" value="Peptidase_M24"/>
    <property type="match status" value="1"/>
</dbReference>
<dbReference type="GO" id="GO:0070006">
    <property type="term" value="F:metalloaminopeptidase activity"/>
    <property type="evidence" value="ECO:0007669"/>
    <property type="project" value="InterPro"/>
</dbReference>
<dbReference type="GO" id="GO:0046872">
    <property type="term" value="F:metal ion binding"/>
    <property type="evidence" value="ECO:0007669"/>
    <property type="project" value="UniProtKB-KW"/>
</dbReference>